<feature type="transmembrane region" description="Helical" evidence="7">
    <location>
        <begin position="73"/>
        <end position="94"/>
    </location>
</feature>
<evidence type="ECO:0000259" key="8">
    <source>
        <dbReference type="PROSITE" id="PS50928"/>
    </source>
</evidence>
<dbReference type="Pfam" id="PF00528">
    <property type="entry name" value="BPD_transp_1"/>
    <property type="match status" value="1"/>
</dbReference>
<feature type="domain" description="ABC transmembrane type-1" evidence="8">
    <location>
        <begin position="69"/>
        <end position="281"/>
    </location>
</feature>
<keyword evidence="4 7" id="KW-0812">Transmembrane</keyword>
<keyword evidence="5 7" id="KW-1133">Transmembrane helix</keyword>
<dbReference type="CDD" id="cd06261">
    <property type="entry name" value="TM_PBP2"/>
    <property type="match status" value="1"/>
</dbReference>
<proteinExistence type="inferred from homology"/>
<feature type="transmembrane region" description="Helical" evidence="7">
    <location>
        <begin position="106"/>
        <end position="127"/>
    </location>
</feature>
<dbReference type="PROSITE" id="PS50928">
    <property type="entry name" value="ABC_TM1"/>
    <property type="match status" value="1"/>
</dbReference>
<dbReference type="InterPro" id="IPR000515">
    <property type="entry name" value="MetI-like"/>
</dbReference>
<dbReference type="PANTHER" id="PTHR30193:SF41">
    <property type="entry name" value="DIACETYLCHITOBIOSE UPTAKE SYSTEM PERMEASE PROTEIN NGCF"/>
    <property type="match status" value="1"/>
</dbReference>
<feature type="transmembrane region" description="Helical" evidence="7">
    <location>
        <begin position="204"/>
        <end position="224"/>
    </location>
</feature>
<evidence type="ECO:0000256" key="7">
    <source>
        <dbReference type="RuleBase" id="RU363032"/>
    </source>
</evidence>
<dbReference type="PANTHER" id="PTHR30193">
    <property type="entry name" value="ABC TRANSPORTER PERMEASE PROTEIN"/>
    <property type="match status" value="1"/>
</dbReference>
<evidence type="ECO:0000313" key="9">
    <source>
        <dbReference type="EMBL" id="GAA5136085.1"/>
    </source>
</evidence>
<protein>
    <submittedName>
        <fullName evidence="9">Sugar ABC transporter permease</fullName>
    </submittedName>
</protein>
<reference evidence="10" key="1">
    <citation type="journal article" date="2019" name="Int. J. Syst. Evol. Microbiol.">
        <title>The Global Catalogue of Microorganisms (GCM) 10K type strain sequencing project: providing services to taxonomists for standard genome sequencing and annotation.</title>
        <authorList>
            <consortium name="The Broad Institute Genomics Platform"/>
            <consortium name="The Broad Institute Genome Sequencing Center for Infectious Disease"/>
            <person name="Wu L."/>
            <person name="Ma J."/>
        </authorList>
    </citation>
    <scope>NUCLEOTIDE SEQUENCE [LARGE SCALE GENOMIC DNA]</scope>
    <source>
        <strain evidence="10">JCM 18302</strain>
    </source>
</reference>
<feature type="transmembrane region" description="Helical" evidence="7">
    <location>
        <begin position="263"/>
        <end position="282"/>
    </location>
</feature>
<evidence type="ECO:0000256" key="2">
    <source>
        <dbReference type="ARBA" id="ARBA00022448"/>
    </source>
</evidence>
<evidence type="ECO:0000256" key="5">
    <source>
        <dbReference type="ARBA" id="ARBA00022989"/>
    </source>
</evidence>
<evidence type="ECO:0000256" key="6">
    <source>
        <dbReference type="ARBA" id="ARBA00023136"/>
    </source>
</evidence>
<comment type="caution">
    <text evidence="9">The sequence shown here is derived from an EMBL/GenBank/DDBJ whole genome shotgun (WGS) entry which is preliminary data.</text>
</comment>
<comment type="similarity">
    <text evidence="7">Belongs to the binding-protein-dependent transport system permease family.</text>
</comment>
<dbReference type="InterPro" id="IPR035906">
    <property type="entry name" value="MetI-like_sf"/>
</dbReference>
<evidence type="ECO:0000256" key="1">
    <source>
        <dbReference type="ARBA" id="ARBA00004651"/>
    </source>
</evidence>
<accession>A0ABP9NZV6</accession>
<keyword evidence="10" id="KW-1185">Reference proteome</keyword>
<feature type="transmembrane region" description="Helical" evidence="7">
    <location>
        <begin position="12"/>
        <end position="39"/>
    </location>
</feature>
<dbReference type="InterPro" id="IPR051393">
    <property type="entry name" value="ABC_transporter_permease"/>
</dbReference>
<evidence type="ECO:0000256" key="3">
    <source>
        <dbReference type="ARBA" id="ARBA00022475"/>
    </source>
</evidence>
<dbReference type="RefSeq" id="WP_345610653.1">
    <property type="nucleotide sequence ID" value="NZ_BAABJO010000033.1"/>
</dbReference>
<dbReference type="EMBL" id="BAABJO010000033">
    <property type="protein sequence ID" value="GAA5136085.1"/>
    <property type="molecule type" value="Genomic_DNA"/>
</dbReference>
<comment type="subcellular location">
    <subcellularLocation>
        <location evidence="1 7">Cell membrane</location>
        <topology evidence="1 7">Multi-pass membrane protein</topology>
    </subcellularLocation>
</comment>
<evidence type="ECO:0000313" key="10">
    <source>
        <dbReference type="Proteomes" id="UP001500804"/>
    </source>
</evidence>
<name>A0ABP9NZV6_9PSEU</name>
<dbReference type="Gene3D" id="1.10.3720.10">
    <property type="entry name" value="MetI-like"/>
    <property type="match status" value="1"/>
</dbReference>
<dbReference type="Proteomes" id="UP001500804">
    <property type="component" value="Unassembled WGS sequence"/>
</dbReference>
<keyword evidence="6 7" id="KW-0472">Membrane</keyword>
<dbReference type="SUPFAM" id="SSF161098">
    <property type="entry name" value="MetI-like"/>
    <property type="match status" value="1"/>
</dbReference>
<feature type="transmembrane region" description="Helical" evidence="7">
    <location>
        <begin position="154"/>
        <end position="176"/>
    </location>
</feature>
<evidence type="ECO:0000256" key="4">
    <source>
        <dbReference type="ARBA" id="ARBA00022692"/>
    </source>
</evidence>
<keyword evidence="2 7" id="KW-0813">Transport</keyword>
<keyword evidence="3" id="KW-1003">Cell membrane</keyword>
<gene>
    <name evidence="9" type="ORF">GCM10023320_66670</name>
</gene>
<organism evidence="9 10">
    <name type="scientific">Pseudonocardia adelaidensis</name>
    <dbReference type="NCBI Taxonomy" id="648754"/>
    <lineage>
        <taxon>Bacteria</taxon>
        <taxon>Bacillati</taxon>
        <taxon>Actinomycetota</taxon>
        <taxon>Actinomycetes</taxon>
        <taxon>Pseudonocardiales</taxon>
        <taxon>Pseudonocardiaceae</taxon>
        <taxon>Pseudonocardia</taxon>
    </lineage>
</organism>
<sequence length="292" mass="31676">MSVTRSRAWIAPWLFVSPGLVLLIVFSFVPIVTAVVLSFQQVAVFGQGTWVGGGNYAQMVGDPLFWTSIGNTAVFTVGTVPTSMAIGLLLAVLLNRAMPGRPLIRALFFLPMVAAGVVVAVIMAWIFNGDYGVVDNLLAALGLPRVPWLTSPDVAMLTFVLAVVWTRIGFCMVIYLGALQAVPPELVEAMTVDGAGRWTRFRRLIWPLLRPTTFVLLVVNVVFSLQVFDIVYVLTGGGPGFATTVLIQYIFRTAFTNGEMGYASAIGVVFALILLGFTALQWRANRRAEEVA</sequence>